<dbReference type="Proteomes" id="UP000219494">
    <property type="component" value="Unassembled WGS sequence"/>
</dbReference>
<dbReference type="InterPro" id="IPR001310">
    <property type="entry name" value="Histidine_triad_HIT"/>
</dbReference>
<dbReference type="InterPro" id="IPR036265">
    <property type="entry name" value="HIT-like_sf"/>
</dbReference>
<gene>
    <name evidence="5" type="ORF">SAMN06297144_2163</name>
</gene>
<proteinExistence type="predicted"/>
<feature type="active site" description="Tele-AMP-histidine intermediate" evidence="1">
    <location>
        <position position="120"/>
    </location>
</feature>
<accession>A0A285QYN8</accession>
<dbReference type="AlphaFoldDB" id="A0A285QYN8"/>
<dbReference type="InterPro" id="IPR011146">
    <property type="entry name" value="HIT-like"/>
</dbReference>
<dbReference type="PROSITE" id="PS51084">
    <property type="entry name" value="HIT_2"/>
    <property type="match status" value="1"/>
</dbReference>
<evidence type="ECO:0000256" key="3">
    <source>
        <dbReference type="PROSITE-ProRule" id="PRU00464"/>
    </source>
</evidence>
<keyword evidence="6" id="KW-1185">Reference proteome</keyword>
<sequence length="161" mass="17144">MILPLIAVTLQAAPLVCPPQRPYDPANPFARILRGEAPASRIAETADMIAIVPIDWTHPGHALVIPRRAVRTLDDMTAEEMVHALELARRVAAAQRLVFGATGYSIQQNNGRAQHVCHVHFHVIPNTPAAPAGAKTKEQMDTIATALRGAMAAAAQASGTP</sequence>
<dbReference type="PANTHER" id="PTHR46648:SF1">
    <property type="entry name" value="ADENOSINE 5'-MONOPHOSPHORAMIDASE HNT1"/>
    <property type="match status" value="1"/>
</dbReference>
<evidence type="ECO:0000256" key="2">
    <source>
        <dbReference type="PIRSR" id="PIRSR601310-3"/>
    </source>
</evidence>
<organism evidence="5 6">
    <name type="scientific">Sphingomonas guangdongensis</name>
    <dbReference type="NCBI Taxonomy" id="1141890"/>
    <lineage>
        <taxon>Bacteria</taxon>
        <taxon>Pseudomonadati</taxon>
        <taxon>Pseudomonadota</taxon>
        <taxon>Alphaproteobacteria</taxon>
        <taxon>Sphingomonadales</taxon>
        <taxon>Sphingomonadaceae</taxon>
        <taxon>Sphingomonas</taxon>
    </lineage>
</organism>
<dbReference type="GO" id="GO:0009117">
    <property type="term" value="P:nucleotide metabolic process"/>
    <property type="evidence" value="ECO:0007669"/>
    <property type="project" value="TreeGrafter"/>
</dbReference>
<dbReference type="Pfam" id="PF01230">
    <property type="entry name" value="HIT"/>
    <property type="match status" value="1"/>
</dbReference>
<dbReference type="Gene3D" id="3.30.428.10">
    <property type="entry name" value="HIT-like"/>
    <property type="match status" value="1"/>
</dbReference>
<dbReference type="SUPFAM" id="SSF54197">
    <property type="entry name" value="HIT-like"/>
    <property type="match status" value="1"/>
</dbReference>
<evidence type="ECO:0000259" key="4">
    <source>
        <dbReference type="PROSITE" id="PS51084"/>
    </source>
</evidence>
<feature type="short sequence motif" description="Histidine triad motif" evidence="2 3">
    <location>
        <begin position="118"/>
        <end position="122"/>
    </location>
</feature>
<evidence type="ECO:0000313" key="5">
    <source>
        <dbReference type="EMBL" id="SOB87043.1"/>
    </source>
</evidence>
<dbReference type="GO" id="GO:0003824">
    <property type="term" value="F:catalytic activity"/>
    <property type="evidence" value="ECO:0007669"/>
    <property type="project" value="InterPro"/>
</dbReference>
<dbReference type="EMBL" id="OBMI01000002">
    <property type="protein sequence ID" value="SOB87043.1"/>
    <property type="molecule type" value="Genomic_DNA"/>
</dbReference>
<reference evidence="5 6" key="1">
    <citation type="submission" date="2017-07" db="EMBL/GenBank/DDBJ databases">
        <authorList>
            <person name="Sun Z.S."/>
            <person name="Albrecht U."/>
            <person name="Echele G."/>
            <person name="Lee C.C."/>
        </authorList>
    </citation>
    <scope>NUCLEOTIDE SEQUENCE [LARGE SCALE GENOMIC DNA]</scope>
    <source>
        <strain evidence="5 6">CGMCC 1.12672</strain>
    </source>
</reference>
<evidence type="ECO:0000313" key="6">
    <source>
        <dbReference type="Proteomes" id="UP000219494"/>
    </source>
</evidence>
<dbReference type="PRINTS" id="PR00332">
    <property type="entry name" value="HISTRIAD"/>
</dbReference>
<evidence type="ECO:0000256" key="1">
    <source>
        <dbReference type="PIRSR" id="PIRSR601310-1"/>
    </source>
</evidence>
<protein>
    <submittedName>
        <fullName evidence="5">Histidine triad (HIT) family protein</fullName>
    </submittedName>
</protein>
<dbReference type="RefSeq" id="WP_179640966.1">
    <property type="nucleotide sequence ID" value="NZ_OBMI01000002.1"/>
</dbReference>
<dbReference type="PANTHER" id="PTHR46648">
    <property type="entry name" value="HIT FAMILY PROTEIN 1"/>
    <property type="match status" value="1"/>
</dbReference>
<name>A0A285QYN8_9SPHN</name>
<feature type="domain" description="HIT" evidence="4">
    <location>
        <begin position="28"/>
        <end position="134"/>
    </location>
</feature>